<keyword evidence="2" id="KW-1185">Reference proteome</keyword>
<dbReference type="AlphaFoldDB" id="A0AAU9DCG5"/>
<dbReference type="Proteomes" id="UP001348817">
    <property type="component" value="Chromosome"/>
</dbReference>
<protein>
    <recommendedName>
        <fullName evidence="3">MetA-pathway of phenol degradation</fullName>
    </recommendedName>
</protein>
<evidence type="ECO:0000313" key="2">
    <source>
        <dbReference type="Proteomes" id="UP001348817"/>
    </source>
</evidence>
<evidence type="ECO:0008006" key="3">
    <source>
        <dbReference type="Google" id="ProtNLM"/>
    </source>
</evidence>
<evidence type="ECO:0000313" key="1">
    <source>
        <dbReference type="EMBL" id="BDD10110.1"/>
    </source>
</evidence>
<sequence length="260" mass="29445">MKNLRWLLVFGLVLFLTEGLIAQKITTERPFNILRANTLPSGSLQIEVGMDTYKLDYSTGGEKSFREWPTSLVRFGVTDRLELRGNIAYLQTVTDNDNGEVKSDPEFQNPSFGLKFLLYSGEGLIPSVSIIETAYMPIIHTDESFANDLTFSASNNIGDYFFATANFTWRHRVTASDEASYGLMLGANLVGDLSIFGEYKTDYYENDIDWVWRSYTGFGALYAVTDRIQLDASYTLEVGDKPERNERSYLRIGASARLFR</sequence>
<dbReference type="KEGG" id="fax:FUAX_25420"/>
<gene>
    <name evidence="1" type="ORF">FUAX_25420</name>
</gene>
<accession>A0AAU9DCG5</accession>
<name>A0AAU9DCG5_9BACT</name>
<dbReference type="RefSeq" id="WP_338391686.1">
    <property type="nucleotide sequence ID" value="NZ_AP025314.1"/>
</dbReference>
<organism evidence="1 2">
    <name type="scientific">Fulvitalea axinellae</name>
    <dbReference type="NCBI Taxonomy" id="1182444"/>
    <lineage>
        <taxon>Bacteria</taxon>
        <taxon>Pseudomonadati</taxon>
        <taxon>Bacteroidota</taxon>
        <taxon>Cytophagia</taxon>
        <taxon>Cytophagales</taxon>
        <taxon>Persicobacteraceae</taxon>
        <taxon>Fulvitalea</taxon>
    </lineage>
</organism>
<proteinExistence type="predicted"/>
<dbReference type="EMBL" id="AP025314">
    <property type="protein sequence ID" value="BDD10110.1"/>
    <property type="molecule type" value="Genomic_DNA"/>
</dbReference>
<reference evidence="1 2" key="1">
    <citation type="submission" date="2021-12" db="EMBL/GenBank/DDBJ databases">
        <title>Genome sequencing of bacteria with rrn-lacking chromosome and rrn-plasmid.</title>
        <authorList>
            <person name="Anda M."/>
            <person name="Iwasaki W."/>
        </authorList>
    </citation>
    <scope>NUCLEOTIDE SEQUENCE [LARGE SCALE GENOMIC DNA]</scope>
    <source>
        <strain evidence="1 2">DSM 100852</strain>
    </source>
</reference>